<dbReference type="SMART" id="SM00822">
    <property type="entry name" value="PKS_KR"/>
    <property type="match status" value="1"/>
</dbReference>
<dbReference type="PRINTS" id="PR00081">
    <property type="entry name" value="GDHRDH"/>
</dbReference>
<dbReference type="Pfam" id="PF13561">
    <property type="entry name" value="adh_short_C2"/>
    <property type="match status" value="1"/>
</dbReference>
<dbReference type="EMBL" id="JAVREJ010000002">
    <property type="protein sequence ID" value="MDT0348526.1"/>
    <property type="molecule type" value="Genomic_DNA"/>
</dbReference>
<keyword evidence="2" id="KW-0560">Oxidoreductase</keyword>
<evidence type="ECO:0000313" key="5">
    <source>
        <dbReference type="Proteomes" id="UP001183202"/>
    </source>
</evidence>
<feature type="domain" description="Ketoreductase" evidence="3">
    <location>
        <begin position="17"/>
        <end position="201"/>
    </location>
</feature>
<dbReference type="Proteomes" id="UP001183202">
    <property type="component" value="Unassembled WGS sequence"/>
</dbReference>
<accession>A0ABU2N463</accession>
<comment type="caution">
    <text evidence="4">The sequence shown here is derived from an EMBL/GenBank/DDBJ whole genome shotgun (WGS) entry which is preliminary data.</text>
</comment>
<name>A0ABU2N463_9PSEU</name>
<organism evidence="4 5">
    <name type="scientific">Pseudonocardia charpentierae</name>
    <dbReference type="NCBI Taxonomy" id="3075545"/>
    <lineage>
        <taxon>Bacteria</taxon>
        <taxon>Bacillati</taxon>
        <taxon>Actinomycetota</taxon>
        <taxon>Actinomycetes</taxon>
        <taxon>Pseudonocardiales</taxon>
        <taxon>Pseudonocardiaceae</taxon>
        <taxon>Pseudonocardia</taxon>
    </lineage>
</organism>
<dbReference type="InterPro" id="IPR002347">
    <property type="entry name" value="SDR_fam"/>
</dbReference>
<sequence>MTSAATASTSSRLPDRRTAVVTGAGGPAGIGRVTAQVLAESGWAVALVDINADGLSAVEAELRGAGHEDLLAVTADIASESSVNEAFDRIDGALPPVVGLVNLAGIACPTPLHECDLKEFERVMAVNVTGSFLMLRAAAARMIPQGVGRIVNTSSITAFDGGGTFSKGVYATAKAAVIGMCRGGARELGPFGITVNVLAPGPIDTEIMGGRLTDERKASMSEGIPLGRVGQPEEIAATVAFLLSDGGGYLNGSTIQIDGGKHMH</sequence>
<reference evidence="5" key="1">
    <citation type="submission" date="2023-07" db="EMBL/GenBank/DDBJ databases">
        <title>30 novel species of actinomycetes from the DSMZ collection.</title>
        <authorList>
            <person name="Nouioui I."/>
        </authorList>
    </citation>
    <scope>NUCLEOTIDE SEQUENCE [LARGE SCALE GENOMIC DNA]</scope>
    <source>
        <strain evidence="5">DSM 45834</strain>
    </source>
</reference>
<dbReference type="InterPro" id="IPR057326">
    <property type="entry name" value="KR_dom"/>
</dbReference>
<dbReference type="PRINTS" id="PR00080">
    <property type="entry name" value="SDRFAMILY"/>
</dbReference>
<evidence type="ECO:0000313" key="4">
    <source>
        <dbReference type="EMBL" id="MDT0348526.1"/>
    </source>
</evidence>
<dbReference type="RefSeq" id="WP_311554454.1">
    <property type="nucleotide sequence ID" value="NZ_JAVREJ010000002.1"/>
</dbReference>
<gene>
    <name evidence="4" type="ORF">RM445_03200</name>
</gene>
<comment type="similarity">
    <text evidence="1">Belongs to the short-chain dehydrogenases/reductases (SDR) family.</text>
</comment>
<protein>
    <submittedName>
        <fullName evidence="4">SDR family oxidoreductase</fullName>
    </submittedName>
</protein>
<dbReference type="Gene3D" id="3.40.50.720">
    <property type="entry name" value="NAD(P)-binding Rossmann-like Domain"/>
    <property type="match status" value="1"/>
</dbReference>
<dbReference type="PANTHER" id="PTHR42760:SF133">
    <property type="entry name" value="3-OXOACYL-[ACYL-CARRIER-PROTEIN] REDUCTASE"/>
    <property type="match status" value="1"/>
</dbReference>
<evidence type="ECO:0000256" key="2">
    <source>
        <dbReference type="ARBA" id="ARBA00023002"/>
    </source>
</evidence>
<proteinExistence type="inferred from homology"/>
<dbReference type="CDD" id="cd05233">
    <property type="entry name" value="SDR_c"/>
    <property type="match status" value="1"/>
</dbReference>
<dbReference type="SUPFAM" id="SSF51735">
    <property type="entry name" value="NAD(P)-binding Rossmann-fold domains"/>
    <property type="match status" value="1"/>
</dbReference>
<keyword evidence="5" id="KW-1185">Reference proteome</keyword>
<dbReference type="PANTHER" id="PTHR42760">
    <property type="entry name" value="SHORT-CHAIN DEHYDROGENASES/REDUCTASES FAMILY MEMBER"/>
    <property type="match status" value="1"/>
</dbReference>
<evidence type="ECO:0000259" key="3">
    <source>
        <dbReference type="SMART" id="SM00822"/>
    </source>
</evidence>
<evidence type="ECO:0000256" key="1">
    <source>
        <dbReference type="ARBA" id="ARBA00006484"/>
    </source>
</evidence>
<dbReference type="InterPro" id="IPR036291">
    <property type="entry name" value="NAD(P)-bd_dom_sf"/>
</dbReference>